<accession>A0A8J4DVM7</accession>
<dbReference type="EMBL" id="BOPF01000046">
    <property type="protein sequence ID" value="GIJ51343.1"/>
    <property type="molecule type" value="Genomic_DNA"/>
</dbReference>
<comment type="caution">
    <text evidence="1">The sequence shown here is derived from an EMBL/GenBank/DDBJ whole genome shotgun (WGS) entry which is preliminary data.</text>
</comment>
<protein>
    <submittedName>
        <fullName evidence="1">Uncharacterized protein</fullName>
    </submittedName>
</protein>
<sequence>MTGPDVPPLVTEGDWDAVEQVQAYHLRRRRERVKPEYRRRRLRDPATTARLFRAGGRWRVAVGKTYSSSLDHLAANAGEGQVQLAALARLTRAGYSPAWDAWTSDGDGWSVALT</sequence>
<evidence type="ECO:0000313" key="1">
    <source>
        <dbReference type="EMBL" id="GIJ51343.1"/>
    </source>
</evidence>
<evidence type="ECO:0000313" key="2">
    <source>
        <dbReference type="Proteomes" id="UP000619260"/>
    </source>
</evidence>
<organism evidence="1 2">
    <name type="scientific">Virgisporangium aliadipatigenens</name>
    <dbReference type="NCBI Taxonomy" id="741659"/>
    <lineage>
        <taxon>Bacteria</taxon>
        <taxon>Bacillati</taxon>
        <taxon>Actinomycetota</taxon>
        <taxon>Actinomycetes</taxon>
        <taxon>Micromonosporales</taxon>
        <taxon>Micromonosporaceae</taxon>
        <taxon>Virgisporangium</taxon>
    </lineage>
</organism>
<name>A0A8J4DVM7_9ACTN</name>
<proteinExistence type="predicted"/>
<dbReference type="Proteomes" id="UP000619260">
    <property type="component" value="Unassembled WGS sequence"/>
</dbReference>
<dbReference type="AlphaFoldDB" id="A0A8J4DVM7"/>
<dbReference type="RefSeq" id="WP_203904747.1">
    <property type="nucleotide sequence ID" value="NZ_BOPF01000046.1"/>
</dbReference>
<keyword evidence="2" id="KW-1185">Reference proteome</keyword>
<reference evidence="1" key="1">
    <citation type="submission" date="2021-01" db="EMBL/GenBank/DDBJ databases">
        <title>Whole genome shotgun sequence of Virgisporangium aliadipatigenens NBRC 105644.</title>
        <authorList>
            <person name="Komaki H."/>
            <person name="Tamura T."/>
        </authorList>
    </citation>
    <scope>NUCLEOTIDE SEQUENCE</scope>
    <source>
        <strain evidence="1">NBRC 105644</strain>
    </source>
</reference>
<gene>
    <name evidence="1" type="ORF">Val02_82290</name>
</gene>